<feature type="transmembrane region" description="Helical" evidence="1">
    <location>
        <begin position="332"/>
        <end position="350"/>
    </location>
</feature>
<dbReference type="Proteomes" id="UP001479436">
    <property type="component" value="Unassembled WGS sequence"/>
</dbReference>
<sequence>MHYTQNPIEELENDYLPRWDDMLTFRQTSASTTRNRTISITSDGGYDEASALLAINTAGDKQTFYRTLAEWTNSMWRRFLILIIFPVVVTLLWCAVPLPVVKSKDSSGTEDGSEMNFWFFLLFYYGFYNAVALIFITQIFILYSLNWWPRSLGGFLSYIVSWLFSIGVGTLIYYFTGLEQYRMTWVLLTFFTMAFPMVVALFLLRSQQRNRYRKSLTVAQKTFLHEIDSRMPSSYRRYLWFCVTLIITLLCFILGEAYAHRFPETHEQSWAAGVVYVYSWVITVYTLDWITEYIVETRIRSWALCYIFRLYFYMIYFIFYRNLFARLRSMDQIFWIQLSSSIWVVVNYPFRMSRFFHRMLVRFFGMERSYEEYIKNVGRAFFIRNIAENVTMMAFLGWVIILNFGPNAKLYPYLQFRKNGDYNWDMTLWASTIVWGCEIVSSYFTRLSFKKFFNHSITREAAQDFLRYPEIVVVMVLVIIHVLQDMLLALLELKFA</sequence>
<evidence type="ECO:0000313" key="2">
    <source>
        <dbReference type="EMBL" id="KAK9766724.1"/>
    </source>
</evidence>
<feature type="transmembrane region" description="Helical" evidence="1">
    <location>
        <begin position="426"/>
        <end position="444"/>
    </location>
</feature>
<keyword evidence="1" id="KW-1133">Transmembrane helix</keyword>
<protein>
    <submittedName>
        <fullName evidence="2">Uncharacterized protein</fullName>
    </submittedName>
</protein>
<feature type="transmembrane region" description="Helical" evidence="1">
    <location>
        <begin position="270"/>
        <end position="290"/>
    </location>
</feature>
<keyword evidence="3" id="KW-1185">Reference proteome</keyword>
<proteinExistence type="predicted"/>
<feature type="transmembrane region" description="Helical" evidence="1">
    <location>
        <begin position="302"/>
        <end position="320"/>
    </location>
</feature>
<keyword evidence="1" id="KW-0812">Transmembrane</keyword>
<gene>
    <name evidence="2" type="ORF">K7432_003993</name>
</gene>
<feature type="transmembrane region" description="Helical" evidence="1">
    <location>
        <begin position="386"/>
        <end position="406"/>
    </location>
</feature>
<feature type="transmembrane region" description="Helical" evidence="1">
    <location>
        <begin position="182"/>
        <end position="204"/>
    </location>
</feature>
<feature type="transmembrane region" description="Helical" evidence="1">
    <location>
        <begin position="118"/>
        <end position="143"/>
    </location>
</feature>
<dbReference type="PANTHER" id="PTHR40467">
    <property type="match status" value="1"/>
</dbReference>
<evidence type="ECO:0000313" key="3">
    <source>
        <dbReference type="Proteomes" id="UP001479436"/>
    </source>
</evidence>
<feature type="transmembrane region" description="Helical" evidence="1">
    <location>
        <begin position="465"/>
        <end position="483"/>
    </location>
</feature>
<dbReference type="PANTHER" id="PTHR40467:SF1">
    <property type="match status" value="1"/>
</dbReference>
<dbReference type="InterPro" id="IPR039966">
    <property type="entry name" value="C553.12c"/>
</dbReference>
<feature type="transmembrane region" description="Helical" evidence="1">
    <location>
        <begin position="238"/>
        <end position="258"/>
    </location>
</feature>
<dbReference type="EMBL" id="JASJQH010000130">
    <property type="protein sequence ID" value="KAK9766724.1"/>
    <property type="molecule type" value="Genomic_DNA"/>
</dbReference>
<reference evidence="2 3" key="1">
    <citation type="submission" date="2023-04" db="EMBL/GenBank/DDBJ databases">
        <title>Genome of Basidiobolus ranarum AG-B5.</title>
        <authorList>
            <person name="Stajich J.E."/>
            <person name="Carter-House D."/>
            <person name="Gryganskyi A."/>
        </authorList>
    </citation>
    <scope>NUCLEOTIDE SEQUENCE [LARGE SCALE GENOMIC DNA]</scope>
    <source>
        <strain evidence="2 3">AG-B5</strain>
    </source>
</reference>
<comment type="caution">
    <text evidence="2">The sequence shown here is derived from an EMBL/GenBank/DDBJ whole genome shotgun (WGS) entry which is preliminary data.</text>
</comment>
<organism evidence="2 3">
    <name type="scientific">Basidiobolus ranarum</name>
    <dbReference type="NCBI Taxonomy" id="34480"/>
    <lineage>
        <taxon>Eukaryota</taxon>
        <taxon>Fungi</taxon>
        <taxon>Fungi incertae sedis</taxon>
        <taxon>Zoopagomycota</taxon>
        <taxon>Entomophthoromycotina</taxon>
        <taxon>Basidiobolomycetes</taxon>
        <taxon>Basidiobolales</taxon>
        <taxon>Basidiobolaceae</taxon>
        <taxon>Basidiobolus</taxon>
    </lineage>
</organism>
<accession>A0ABR2WYZ4</accession>
<keyword evidence="1" id="KW-0472">Membrane</keyword>
<evidence type="ECO:0000256" key="1">
    <source>
        <dbReference type="SAM" id="Phobius"/>
    </source>
</evidence>
<feature type="transmembrane region" description="Helical" evidence="1">
    <location>
        <begin position="79"/>
        <end position="98"/>
    </location>
</feature>
<feature type="transmembrane region" description="Helical" evidence="1">
    <location>
        <begin position="155"/>
        <end position="176"/>
    </location>
</feature>
<name>A0ABR2WYZ4_9FUNG</name>